<gene>
    <name evidence="1" type="ORF">MM171B00540_0006</name>
</gene>
<dbReference type="InterPro" id="IPR012334">
    <property type="entry name" value="Pectin_lyas_fold"/>
</dbReference>
<dbReference type="AlphaFoldDB" id="A0A6M3M7W6"/>
<dbReference type="SUPFAM" id="SSF51126">
    <property type="entry name" value="Pectin lyase-like"/>
    <property type="match status" value="1"/>
</dbReference>
<dbReference type="Gene3D" id="2.160.20.10">
    <property type="entry name" value="Single-stranded right-handed beta-helix, Pectin lyase-like"/>
    <property type="match status" value="1"/>
</dbReference>
<proteinExistence type="predicted"/>
<dbReference type="EMBL" id="MT143864">
    <property type="protein sequence ID" value="QJB03867.1"/>
    <property type="molecule type" value="Genomic_DNA"/>
</dbReference>
<sequence length="580" mass="61608">MAEETIAYQFKGLIGGGGTNLDGVDGRVLKDGDFAYIMLSGNIQYNYMLDASSGLAEKVPFVIEPDVNADNKRWILQTPYVAYVDATAPDQGAATAEGYRSLKDLIDAIGLTKKATIVCPSTGTGDTTIYTLTTNETVPANITLKMEQGVILDGAGTLTINGSFEHGLYQVFGASITVVFGSGSVKEVYPEWWGAVGDDATDDHDAFVAANASFLNGGFICLLAKSYRSKAFTLSDYVSIKGLGKKSVLKRYETGDFITRGSYSVFRNFVIDGDTAALGNGKGVLIPSGKPQQRDINLEITNFVEPCLEFAADGGSGFVSDASTYYTTGVVGTVAAVKVNGIDTAARPRKFVMPRSEGCTLFDFGGSDDFMVVGGFTNGLIFSADTSKASLAEMRWGALGGTVTIAGSAHKIWNITSATDITVTATDSYIAVQAADNVITDNGTGNKIFNANLIYTPTWTADTVNPAIGNGTLTATSTRMGDRIEVNINVTMGGTTTYGTGKWFFSLPRADNQFYKYTGTYLAYDDNTGDYYTGVAYVVPSLSKVMGLGNASPAVLLHATSPITWAENDILIISINYLTT</sequence>
<accession>A0A6M3M7W6</accession>
<evidence type="ECO:0000313" key="1">
    <source>
        <dbReference type="EMBL" id="QJB03867.1"/>
    </source>
</evidence>
<reference evidence="1" key="1">
    <citation type="submission" date="2020-03" db="EMBL/GenBank/DDBJ databases">
        <title>The deep terrestrial virosphere.</title>
        <authorList>
            <person name="Holmfeldt K."/>
            <person name="Nilsson E."/>
            <person name="Simone D."/>
            <person name="Lopez-Fernandez M."/>
            <person name="Wu X."/>
            <person name="de Brujin I."/>
            <person name="Lundin D."/>
            <person name="Andersson A."/>
            <person name="Bertilsson S."/>
            <person name="Dopson M."/>
        </authorList>
    </citation>
    <scope>NUCLEOTIDE SEQUENCE</scope>
    <source>
        <strain evidence="1">MM171B00540</strain>
    </source>
</reference>
<protein>
    <submittedName>
        <fullName evidence="1">Uncharacterized protein</fullName>
    </submittedName>
</protein>
<name>A0A6M3M7W6_9ZZZZ</name>
<dbReference type="InterPro" id="IPR011050">
    <property type="entry name" value="Pectin_lyase_fold/virulence"/>
</dbReference>
<organism evidence="1">
    <name type="scientific">viral metagenome</name>
    <dbReference type="NCBI Taxonomy" id="1070528"/>
    <lineage>
        <taxon>unclassified sequences</taxon>
        <taxon>metagenomes</taxon>
        <taxon>organismal metagenomes</taxon>
    </lineage>
</organism>